<feature type="region of interest" description="Disordered" evidence="1">
    <location>
        <begin position="118"/>
        <end position="203"/>
    </location>
</feature>
<name>A0A250JAE0_9BACT</name>
<accession>A0A250JAE0</accession>
<reference evidence="3 4" key="1">
    <citation type="submission" date="2017-06" db="EMBL/GenBank/DDBJ databases">
        <title>Sequencing and comparative analysis of myxobacterial genomes.</title>
        <authorList>
            <person name="Rupp O."/>
            <person name="Goesmann A."/>
            <person name="Sogaard-Andersen L."/>
        </authorList>
    </citation>
    <scope>NUCLEOTIDE SEQUENCE [LARGE SCALE GENOMIC DNA]</scope>
    <source>
        <strain evidence="3 4">DSM 52655</strain>
    </source>
</reference>
<keyword evidence="2" id="KW-0732">Signal</keyword>
<dbReference type="InterPro" id="IPR008160">
    <property type="entry name" value="Collagen"/>
</dbReference>
<protein>
    <recommendedName>
        <fullName evidence="5">Phage tail fiber protein</fullName>
    </recommendedName>
</protein>
<dbReference type="AlphaFoldDB" id="A0A250JAE0"/>
<organism evidence="3 4">
    <name type="scientific">Cystobacter fuscus</name>
    <dbReference type="NCBI Taxonomy" id="43"/>
    <lineage>
        <taxon>Bacteria</taxon>
        <taxon>Pseudomonadati</taxon>
        <taxon>Myxococcota</taxon>
        <taxon>Myxococcia</taxon>
        <taxon>Myxococcales</taxon>
        <taxon>Cystobacterineae</taxon>
        <taxon>Archangiaceae</taxon>
        <taxon>Cystobacter</taxon>
    </lineage>
</organism>
<evidence type="ECO:0000256" key="1">
    <source>
        <dbReference type="SAM" id="MobiDB-lite"/>
    </source>
</evidence>
<dbReference type="PANTHER" id="PTHR24637">
    <property type="entry name" value="COLLAGEN"/>
    <property type="match status" value="1"/>
</dbReference>
<dbReference type="Proteomes" id="UP000217257">
    <property type="component" value="Chromosome"/>
</dbReference>
<evidence type="ECO:0008006" key="5">
    <source>
        <dbReference type="Google" id="ProtNLM"/>
    </source>
</evidence>
<proteinExistence type="predicted"/>
<feature type="chain" id="PRO_5012919475" description="Phage tail fiber protein" evidence="2">
    <location>
        <begin position="26"/>
        <end position="346"/>
    </location>
</feature>
<dbReference type="PANTHER" id="PTHR24637:SF421">
    <property type="entry name" value="CUTICLE COLLAGEN DPY-2"/>
    <property type="match status" value="1"/>
</dbReference>
<evidence type="ECO:0000313" key="3">
    <source>
        <dbReference type="EMBL" id="ATB40467.1"/>
    </source>
</evidence>
<evidence type="ECO:0000256" key="2">
    <source>
        <dbReference type="SAM" id="SignalP"/>
    </source>
</evidence>
<dbReference type="EMBL" id="CP022098">
    <property type="protein sequence ID" value="ATB40467.1"/>
    <property type="molecule type" value="Genomic_DNA"/>
</dbReference>
<dbReference type="Pfam" id="PF01391">
    <property type="entry name" value="Collagen"/>
    <property type="match status" value="1"/>
</dbReference>
<dbReference type="KEGG" id="cfus:CYFUS_005916"/>
<sequence length="346" mass="34397">MRPTHTALVLTCLVSGLLASGSAHAQAVSQLVILGVDVDYASSTLYINGENFTNGASPAIKLAGVPVPLLSTKDTEIAASLPATFLGAVGSYLLTLSTGTLPIQNDVLVVTLGASGPRGPIGPQGPKGDTGAAGPQGPKGDTGAAGPQGPKGDTGAAGPQGPKGDTGAAGPQGPKGDTGAAGPQGPKGDTGPQGPVGPPGQSGIITAIYTAQQTGEVRVTGLKWTSVPGTTINFVLPQRSTVDLDANGSINGIAGNQGNATHCGFRFFVDNVSYGEPAWGDVIVGCGTDSSSAAGWWCPWSMRRTLQLDAGSHAVTVQQTGWSGATAGCLSSSADYSATRLRATIR</sequence>
<evidence type="ECO:0000313" key="4">
    <source>
        <dbReference type="Proteomes" id="UP000217257"/>
    </source>
</evidence>
<feature type="signal peptide" evidence="2">
    <location>
        <begin position="1"/>
        <end position="25"/>
    </location>
</feature>
<gene>
    <name evidence="3" type="ORF">CYFUS_005916</name>
</gene>